<evidence type="ECO:0000313" key="2">
    <source>
        <dbReference type="EMBL" id="DAD88995.1"/>
    </source>
</evidence>
<feature type="domain" description="Reverse transcriptase" evidence="1">
    <location>
        <begin position="1"/>
        <end position="318"/>
    </location>
</feature>
<dbReference type="Pfam" id="PF00078">
    <property type="entry name" value="RVT_1"/>
    <property type="match status" value="1"/>
</dbReference>
<organism evidence="2">
    <name type="scientific">Siphoviridae sp. ctv0N24</name>
    <dbReference type="NCBI Taxonomy" id="2826509"/>
    <lineage>
        <taxon>Viruses</taxon>
        <taxon>Duplodnaviria</taxon>
        <taxon>Heunggongvirae</taxon>
        <taxon>Uroviricota</taxon>
        <taxon>Caudoviricetes</taxon>
    </lineage>
</organism>
<protein>
    <recommendedName>
        <fullName evidence="1">Reverse transcriptase domain-containing protein</fullName>
    </recommendedName>
</protein>
<dbReference type="InterPro" id="IPR000477">
    <property type="entry name" value="RT_dom"/>
</dbReference>
<proteinExistence type="predicted"/>
<dbReference type="PROSITE" id="PS50878">
    <property type="entry name" value="RT_POL"/>
    <property type="match status" value="1"/>
</dbReference>
<name>A0A8S5N4B3_9CAUD</name>
<sequence length="409" mass="47939">MKRYCKNITLDQNFITACIYECLSDKWNRMDTARFLANYTNIITARQIHRIIKENLKDWLHNLVCTAAAGMEEEIKLRKVSFDSIKTSARLDGNSGKVRDIGVECIKQQIYDYVATNGLKELIVRKVGTYQCASIPGRGQIYGKEAIENWIRKNPGKTRVAAKGDVRKCYPSINRRKLKRMLEKQVKNEGLLYLTFVLIDSFNQGLSIGSYLSQWLCNYYLSAAYHYAAEKLFKRKKHRDGTIEEIRLINHVLFYMDDFLLIGSRKADVRKAMKLLIKHMNEYLDLTVKPDWKLFQIDWIDKDGKHHGEPIDMMGFKIYRDHTEVRRSIFLRGRRAFVKAGKYVEKGKAIPLDLAYRCIAYYGWFKHSDSEYFREKYNVDKIFEKAKRRVSRESKIYRKAGSCNLECAA</sequence>
<dbReference type="InterPro" id="IPR043502">
    <property type="entry name" value="DNA/RNA_pol_sf"/>
</dbReference>
<dbReference type="SUPFAM" id="SSF56672">
    <property type="entry name" value="DNA/RNA polymerases"/>
    <property type="match status" value="1"/>
</dbReference>
<dbReference type="EMBL" id="BK015052">
    <property type="protein sequence ID" value="DAD88995.1"/>
    <property type="molecule type" value="Genomic_DNA"/>
</dbReference>
<evidence type="ECO:0000259" key="1">
    <source>
        <dbReference type="PROSITE" id="PS50878"/>
    </source>
</evidence>
<reference evidence="2" key="1">
    <citation type="journal article" date="2021" name="Proc. Natl. Acad. Sci. U.S.A.">
        <title>A Catalog of Tens of Thousands of Viruses from Human Metagenomes Reveals Hidden Associations with Chronic Diseases.</title>
        <authorList>
            <person name="Tisza M.J."/>
            <person name="Buck C.B."/>
        </authorList>
    </citation>
    <scope>NUCLEOTIDE SEQUENCE</scope>
    <source>
        <strain evidence="2">Ctv0N24</strain>
    </source>
</reference>
<accession>A0A8S5N4B3</accession>